<proteinExistence type="predicted"/>
<keyword evidence="3" id="KW-1185">Reference proteome</keyword>
<gene>
    <name evidence="2" type="ORF">MSPICULIGERA_LOCUS13838</name>
</gene>
<evidence type="ECO:0000256" key="1">
    <source>
        <dbReference type="SAM" id="MobiDB-lite"/>
    </source>
</evidence>
<dbReference type="EMBL" id="CATQJA010002639">
    <property type="protein sequence ID" value="CAJ0575528.1"/>
    <property type="molecule type" value="Genomic_DNA"/>
</dbReference>
<dbReference type="AlphaFoldDB" id="A0AA36CW10"/>
<feature type="non-terminal residue" evidence="2">
    <location>
        <position position="1"/>
    </location>
</feature>
<evidence type="ECO:0000313" key="3">
    <source>
        <dbReference type="Proteomes" id="UP001177023"/>
    </source>
</evidence>
<comment type="caution">
    <text evidence="2">The sequence shown here is derived from an EMBL/GenBank/DDBJ whole genome shotgun (WGS) entry which is preliminary data.</text>
</comment>
<accession>A0AA36CW10</accession>
<dbReference type="Proteomes" id="UP001177023">
    <property type="component" value="Unassembled WGS sequence"/>
</dbReference>
<organism evidence="2 3">
    <name type="scientific">Mesorhabditis spiculigera</name>
    <dbReference type="NCBI Taxonomy" id="96644"/>
    <lineage>
        <taxon>Eukaryota</taxon>
        <taxon>Metazoa</taxon>
        <taxon>Ecdysozoa</taxon>
        <taxon>Nematoda</taxon>
        <taxon>Chromadorea</taxon>
        <taxon>Rhabditida</taxon>
        <taxon>Rhabditina</taxon>
        <taxon>Rhabditomorpha</taxon>
        <taxon>Rhabditoidea</taxon>
        <taxon>Rhabditidae</taxon>
        <taxon>Mesorhabditinae</taxon>
        <taxon>Mesorhabditis</taxon>
    </lineage>
</organism>
<protein>
    <submittedName>
        <fullName evidence="2">Uncharacterized protein</fullName>
    </submittedName>
</protein>
<feature type="region of interest" description="Disordered" evidence="1">
    <location>
        <begin position="98"/>
        <end position="118"/>
    </location>
</feature>
<name>A0AA36CW10_9BILA</name>
<feature type="compositionally biased region" description="Low complexity" evidence="1">
    <location>
        <begin position="194"/>
        <end position="207"/>
    </location>
</feature>
<feature type="region of interest" description="Disordered" evidence="1">
    <location>
        <begin position="159"/>
        <end position="207"/>
    </location>
</feature>
<evidence type="ECO:0000313" key="2">
    <source>
        <dbReference type="EMBL" id="CAJ0575528.1"/>
    </source>
</evidence>
<feature type="compositionally biased region" description="Basic and acidic residues" evidence="1">
    <location>
        <begin position="98"/>
        <end position="114"/>
    </location>
</feature>
<feature type="compositionally biased region" description="Basic and acidic residues" evidence="1">
    <location>
        <begin position="171"/>
        <end position="186"/>
    </location>
</feature>
<reference evidence="2" key="1">
    <citation type="submission" date="2023-06" db="EMBL/GenBank/DDBJ databases">
        <authorList>
            <person name="Delattre M."/>
        </authorList>
    </citation>
    <scope>NUCLEOTIDE SEQUENCE</scope>
    <source>
        <strain evidence="2">AF72</strain>
    </source>
</reference>
<sequence length="280" mass="31152">MVLLFSSSKEPIKINEGSGEQAIDIGDSVLLEVTQYTEEAGELYKTSEEQRIRVREKSGNFQRILSHTLGLKKSAQIFVCPKLGEALLIVVKKHKKANDDTRSTLDAGSERDRSVTPSSEIVESAVVVEEELKDEVPPAKNSVLERMAKLGQPILGMAPPFQPPKTGLPEVKPEPVEQRASDFQDEAREEEAEVAPTAAEPQPTVEPDVPLAETSQENGQQTFNETPPLLTYEMLHRVIGVEMDRLEGRLERRFMGILERIEGKLARLEGRLKPDEYGPT</sequence>